<dbReference type="PROSITE" id="PS50011">
    <property type="entry name" value="PROTEIN_KINASE_DOM"/>
    <property type="match status" value="1"/>
</dbReference>
<keyword evidence="8" id="KW-1185">Reference proteome</keyword>
<dbReference type="SMART" id="SM00220">
    <property type="entry name" value="S_TKc"/>
    <property type="match status" value="1"/>
</dbReference>
<organism evidence="7 8">
    <name type="scientific">Gymnopus androsaceus JB14</name>
    <dbReference type="NCBI Taxonomy" id="1447944"/>
    <lineage>
        <taxon>Eukaryota</taxon>
        <taxon>Fungi</taxon>
        <taxon>Dikarya</taxon>
        <taxon>Basidiomycota</taxon>
        <taxon>Agaricomycotina</taxon>
        <taxon>Agaricomycetes</taxon>
        <taxon>Agaricomycetidae</taxon>
        <taxon>Agaricales</taxon>
        <taxon>Marasmiineae</taxon>
        <taxon>Omphalotaceae</taxon>
        <taxon>Gymnopus</taxon>
    </lineage>
</organism>
<dbReference type="Pfam" id="PF07714">
    <property type="entry name" value="PK_Tyr_Ser-Thr"/>
    <property type="match status" value="1"/>
</dbReference>
<evidence type="ECO:0000256" key="3">
    <source>
        <dbReference type="ARBA" id="ARBA00022777"/>
    </source>
</evidence>
<dbReference type="InterPro" id="IPR008271">
    <property type="entry name" value="Ser/Thr_kinase_AS"/>
</dbReference>
<feature type="compositionally biased region" description="Low complexity" evidence="5">
    <location>
        <begin position="1402"/>
        <end position="1411"/>
    </location>
</feature>
<dbReference type="PANTHER" id="PTHR44329:SF288">
    <property type="entry name" value="MITOGEN-ACTIVATED PROTEIN KINASE KINASE KINASE 20"/>
    <property type="match status" value="1"/>
</dbReference>
<accession>A0A6A4IBV4</accession>
<dbReference type="PANTHER" id="PTHR44329">
    <property type="entry name" value="SERINE/THREONINE-PROTEIN KINASE TNNI3K-RELATED"/>
    <property type="match status" value="1"/>
</dbReference>
<dbReference type="GO" id="GO:0005524">
    <property type="term" value="F:ATP binding"/>
    <property type="evidence" value="ECO:0007669"/>
    <property type="project" value="UniProtKB-KW"/>
</dbReference>
<evidence type="ECO:0000313" key="8">
    <source>
        <dbReference type="Proteomes" id="UP000799118"/>
    </source>
</evidence>
<dbReference type="GO" id="GO:0004674">
    <property type="term" value="F:protein serine/threonine kinase activity"/>
    <property type="evidence" value="ECO:0007669"/>
    <property type="project" value="TreeGrafter"/>
</dbReference>
<feature type="compositionally biased region" description="Low complexity" evidence="5">
    <location>
        <begin position="818"/>
        <end position="832"/>
    </location>
</feature>
<feature type="compositionally biased region" description="Low complexity" evidence="5">
    <location>
        <begin position="1476"/>
        <end position="1493"/>
    </location>
</feature>
<dbReference type="Gene3D" id="1.10.510.10">
    <property type="entry name" value="Transferase(Phosphotransferase) domain 1"/>
    <property type="match status" value="1"/>
</dbReference>
<feature type="region of interest" description="Disordered" evidence="5">
    <location>
        <begin position="580"/>
        <end position="600"/>
    </location>
</feature>
<feature type="region of interest" description="Disordered" evidence="5">
    <location>
        <begin position="951"/>
        <end position="979"/>
    </location>
</feature>
<keyword evidence="4" id="KW-0067">ATP-binding</keyword>
<feature type="region of interest" description="Disordered" evidence="5">
    <location>
        <begin position="818"/>
        <end position="842"/>
    </location>
</feature>
<evidence type="ECO:0000256" key="1">
    <source>
        <dbReference type="ARBA" id="ARBA00022679"/>
    </source>
</evidence>
<feature type="compositionally biased region" description="Polar residues" evidence="5">
    <location>
        <begin position="431"/>
        <end position="441"/>
    </location>
</feature>
<feature type="domain" description="Protein kinase" evidence="6">
    <location>
        <begin position="894"/>
        <end position="1333"/>
    </location>
</feature>
<feature type="compositionally biased region" description="Low complexity" evidence="5">
    <location>
        <begin position="97"/>
        <end position="111"/>
    </location>
</feature>
<feature type="compositionally biased region" description="Low complexity" evidence="5">
    <location>
        <begin position="1439"/>
        <end position="1458"/>
    </location>
</feature>
<dbReference type="EMBL" id="ML769395">
    <property type="protein sequence ID" value="KAE9407480.1"/>
    <property type="molecule type" value="Genomic_DNA"/>
</dbReference>
<proteinExistence type="predicted"/>
<feature type="compositionally biased region" description="Low complexity" evidence="5">
    <location>
        <begin position="1"/>
        <end position="28"/>
    </location>
</feature>
<dbReference type="GO" id="GO:0007166">
    <property type="term" value="P:cell surface receptor signaling pathway"/>
    <property type="evidence" value="ECO:0007669"/>
    <property type="project" value="InterPro"/>
</dbReference>
<dbReference type="InterPro" id="IPR059179">
    <property type="entry name" value="MLKL-like_MCAfunc"/>
</dbReference>
<dbReference type="InterPro" id="IPR036537">
    <property type="entry name" value="Adaptor_Cbl_N_dom_sf"/>
</dbReference>
<feature type="compositionally biased region" description="Low complexity" evidence="5">
    <location>
        <begin position="118"/>
        <end position="146"/>
    </location>
</feature>
<dbReference type="CDD" id="cd21037">
    <property type="entry name" value="MLKL_NTD"/>
    <property type="match status" value="1"/>
</dbReference>
<dbReference type="OrthoDB" id="1668230at2759"/>
<reference evidence="7" key="1">
    <citation type="journal article" date="2019" name="Environ. Microbiol.">
        <title>Fungal ecological strategies reflected in gene transcription - a case study of two litter decomposers.</title>
        <authorList>
            <person name="Barbi F."/>
            <person name="Kohler A."/>
            <person name="Barry K."/>
            <person name="Baskaran P."/>
            <person name="Daum C."/>
            <person name="Fauchery L."/>
            <person name="Ihrmark K."/>
            <person name="Kuo A."/>
            <person name="LaButti K."/>
            <person name="Lipzen A."/>
            <person name="Morin E."/>
            <person name="Grigoriev I.V."/>
            <person name="Henrissat B."/>
            <person name="Lindahl B."/>
            <person name="Martin F."/>
        </authorList>
    </citation>
    <scope>NUCLEOTIDE SEQUENCE</scope>
    <source>
        <strain evidence="7">JB14</strain>
    </source>
</reference>
<dbReference type="InterPro" id="IPR011009">
    <property type="entry name" value="Kinase-like_dom_sf"/>
</dbReference>
<feature type="region of interest" description="Disordered" evidence="5">
    <location>
        <begin position="866"/>
        <end position="934"/>
    </location>
</feature>
<feature type="compositionally biased region" description="Low complexity" evidence="5">
    <location>
        <begin position="880"/>
        <end position="895"/>
    </location>
</feature>
<feature type="compositionally biased region" description="Low complexity" evidence="5">
    <location>
        <begin position="43"/>
        <end position="60"/>
    </location>
</feature>
<feature type="compositionally biased region" description="Low complexity" evidence="5">
    <location>
        <begin position="791"/>
        <end position="802"/>
    </location>
</feature>
<feature type="region of interest" description="Disordered" evidence="5">
    <location>
        <begin position="525"/>
        <end position="563"/>
    </location>
</feature>
<name>A0A6A4IBV4_9AGAR</name>
<dbReference type="Gene3D" id="1.20.930.20">
    <property type="entry name" value="Adaptor protein Cbl, N-terminal domain"/>
    <property type="match status" value="1"/>
</dbReference>
<feature type="compositionally biased region" description="Pro residues" evidence="5">
    <location>
        <begin position="1352"/>
        <end position="1370"/>
    </location>
</feature>
<feature type="region of interest" description="Disordered" evidence="5">
    <location>
        <begin position="1580"/>
        <end position="1600"/>
    </location>
</feature>
<feature type="compositionally biased region" description="Low complexity" evidence="5">
    <location>
        <begin position="543"/>
        <end position="563"/>
    </location>
</feature>
<gene>
    <name evidence="7" type="ORF">BT96DRAFT_933245</name>
</gene>
<feature type="region of interest" description="Disordered" evidence="5">
    <location>
        <begin position="1345"/>
        <end position="1382"/>
    </location>
</feature>
<feature type="region of interest" description="Disordered" evidence="5">
    <location>
        <begin position="713"/>
        <end position="802"/>
    </location>
</feature>
<protein>
    <recommendedName>
        <fullName evidence="6">Protein kinase domain-containing protein</fullName>
    </recommendedName>
</protein>
<feature type="region of interest" description="Disordered" evidence="5">
    <location>
        <begin position="1"/>
        <end position="154"/>
    </location>
</feature>
<keyword evidence="2" id="KW-0547">Nucleotide-binding</keyword>
<evidence type="ECO:0000256" key="4">
    <source>
        <dbReference type="ARBA" id="ARBA00022840"/>
    </source>
</evidence>
<dbReference type="InterPro" id="IPR051681">
    <property type="entry name" value="Ser/Thr_Kinases-Pseudokinases"/>
</dbReference>
<evidence type="ECO:0000256" key="5">
    <source>
        <dbReference type="SAM" id="MobiDB-lite"/>
    </source>
</evidence>
<dbReference type="PROSITE" id="PS00108">
    <property type="entry name" value="PROTEIN_KINASE_ST"/>
    <property type="match status" value="1"/>
</dbReference>
<dbReference type="SUPFAM" id="SSF56112">
    <property type="entry name" value="Protein kinase-like (PK-like)"/>
    <property type="match status" value="1"/>
</dbReference>
<evidence type="ECO:0000256" key="2">
    <source>
        <dbReference type="ARBA" id="ARBA00022741"/>
    </source>
</evidence>
<feature type="compositionally biased region" description="Basic and acidic residues" evidence="5">
    <location>
        <begin position="1414"/>
        <end position="1438"/>
    </location>
</feature>
<evidence type="ECO:0000313" key="7">
    <source>
        <dbReference type="EMBL" id="KAE9407480.1"/>
    </source>
</evidence>
<keyword evidence="1" id="KW-0808">Transferase</keyword>
<feature type="compositionally biased region" description="Low complexity" evidence="5">
    <location>
        <begin position="1584"/>
        <end position="1598"/>
    </location>
</feature>
<evidence type="ECO:0000259" key="6">
    <source>
        <dbReference type="PROSITE" id="PS50011"/>
    </source>
</evidence>
<dbReference type="Proteomes" id="UP000799118">
    <property type="component" value="Unassembled WGS sequence"/>
</dbReference>
<dbReference type="InterPro" id="IPR001245">
    <property type="entry name" value="Ser-Thr/Tyr_kinase_cat_dom"/>
</dbReference>
<feature type="compositionally biased region" description="Polar residues" evidence="5">
    <location>
        <begin position="751"/>
        <end position="777"/>
    </location>
</feature>
<feature type="region of interest" description="Disordered" evidence="5">
    <location>
        <begin position="406"/>
        <end position="443"/>
    </location>
</feature>
<feature type="region of interest" description="Disordered" evidence="5">
    <location>
        <begin position="196"/>
        <end position="227"/>
    </location>
</feature>
<keyword evidence="3" id="KW-0418">Kinase</keyword>
<sequence length="1869" mass="198350">MAANPNPSNSPRLSPLNPNPNLTSAPNPYAQGLGPPFQLQKQAHSASARASNASGTGSTKKSGRGRGHSVSTVPVHLSEIPSGLTAATTGTNHSRSRSASVSGTSLPASPTLSPPVPVSGIHTHTAPTTPTLSPTTTENAQSQSQNHSRRSSWWRREFLSEATTTTTGTASASASHGHGFARPWYTTTNMAATAAASTTGSTASGRRHSVAGTPTAKEKEGAGLGGTVPVEQMENWDITRKRVAQAASSILGNSALMAHEVLLHSVDLFELAPVPGLSLAARTLLEIWDCVQEVDSNRLQCLRLTERCADILLSVRQEVYDAGDEVAEELRLGVERLTESFTQVHTLLIKQASRPFLKRYLKRDEISKQLAVCDVGLQEALGMFSLSIQIRILKQVQLAEARTTERYGGAAEERLPQSKSSFPYAIPSPLSPTNSNAHSAVNLNDSNNHSLLLSRSSLPAPGYAYADSDSSRRKGGSESLQSLHIQGLHGLPPSSSHSSLALAEVEPAESEANLKQALSTFQWPKLPVPPSSGSHTPMPPLPSSASSAPISPGSTSSTPTPTGLLPWALEVLRQAFGTGAGSLESPETETHKEKQKKKTPVAVPVQLIPTKSTIEAAKGVLEEIQHTQNYADLRGIMREALRKGSDVEMIGVLLGGSRSRSEGFGVAGAAEGMGGEQGGSLGRLDAGEMAEAIKTLQRAHEAILERERWETLRGQAQSQAGQVPPPGKSTVTAGGRVPSLAQEAAAIASGDPSTSASDDVPGSMSTSKTITAISGTGNVEEGRPGLGRRTSSSLSTSSAIRSSMSMNALKRITKRMSLQSSVSASREASTSSPLNETSIVEEATEVEEDVGVDMAVVRKMGIGIGMIRKDSSGGSRLIRSKTTSSAVTTASTNDSILSQAGSGSSGSGSGVTTTSGSGSGYGSGGSHTKNDTLTLDKEFIESGIDALRRMSRPTKRRRGEGSIRDGMGMSQSSSVGIGLDRDGDGMRVLPSWTITRYEIDREEKIGIGFFSDVPSPIRMSWSSLGQVLRGAILRGFFVSPYMGNGSLAEFLRGNAIRLNMDANPHTNADGGEEENGNSRIRAASLTLPGYPGWSGGGLGSLVGARRHSPMQGAPRCYRMLRLNSDNGHTRHRSGSDSAAGTASPSSVVVGWASLGLAELEEIPKEWNLLRFMHEIAKGMEYLHSRGVLHGDLKASNVLVDDKIHCVISDFGQSEMRSEAYRISGTPPPHGTLRWQAPELMFGSLTQLTVEMDVYAFAICCTEVLSLGRMPWPFSNDDQVHNQVMSNQRPTVPNTPFTTPELVSLVQSCWATNPFYRPPFSKVASELKGIRKVFGIGFGGPATPGVEGYAYQQPPPPSIPSPDLRPIPLPPSRYQMTVPRTPPRDILNLTATALHAQHQGTPSSSNSNSSSSEDASFRTARDVSTSPHDREGGYEHRETTVPASLSLSASTSSAKTVTPNAPKPSSESPFAPTGALPFSPTSTTTFSPTSSPFSPTIPPFSPTSPSAFSFPSSAGPSSFVPGYSYSASSYAGFGYNNNSNYGVDITRGSGFNPSSISPGIAGTTAQGQLQLQMPETVIYTPSRPPSSTTSSIFTSTPSESQEEEAYDAHGGKTMAMEYDGYDSPPPANELLAEARNERRYRLLLVHDFHPSLTLPLWTPTPIALGAIGYLSKPKGEFITLFNAFHPQKSDSTLAKDLPSVHGYGKVSTGSQRQDKRNAAQRGLDAIAGLLTFKGRGGNVSQLGCAQEVVQGECGRDFGCIWCPTSCQKEDLYFVIGTLDTPEHAVFVSHNHPDGQAHFNVFSSSKSHQPWGRFTTDTDTPFELGGPSYHEPVSGSPLSASKISPQGNYPWNTVLLARLRFKPDVLEPTSL</sequence>
<dbReference type="InterPro" id="IPR000719">
    <property type="entry name" value="Prot_kinase_dom"/>
</dbReference>
<feature type="region of interest" description="Disordered" evidence="5">
    <location>
        <begin position="1394"/>
        <end position="1497"/>
    </location>
</feature>